<protein>
    <recommendedName>
        <fullName evidence="5">Putative pre-16S rRNA nuclease</fullName>
        <ecNumber evidence="5">3.1.-.-</ecNumber>
    </recommendedName>
</protein>
<comment type="similarity">
    <text evidence="5">Belongs to the YqgF HJR family.</text>
</comment>
<dbReference type="InterPro" id="IPR037027">
    <property type="entry name" value="YqgF/RNaseH-like_dom_sf"/>
</dbReference>
<evidence type="ECO:0000259" key="6">
    <source>
        <dbReference type="SMART" id="SM00732"/>
    </source>
</evidence>
<feature type="domain" description="YqgF/RNase H-like" evidence="6">
    <location>
        <begin position="11"/>
        <end position="106"/>
    </location>
</feature>
<dbReference type="GO" id="GO:0004518">
    <property type="term" value="F:nuclease activity"/>
    <property type="evidence" value="ECO:0007669"/>
    <property type="project" value="UniProtKB-KW"/>
</dbReference>
<dbReference type="Pfam" id="PF03652">
    <property type="entry name" value="RuvX"/>
    <property type="match status" value="1"/>
</dbReference>
<dbReference type="SMART" id="SM00732">
    <property type="entry name" value="YqgFc"/>
    <property type="match status" value="1"/>
</dbReference>
<dbReference type="CDD" id="cd16964">
    <property type="entry name" value="YqgF"/>
    <property type="match status" value="1"/>
</dbReference>
<organism evidence="7 8">
    <name type="scientific">candidate division WWE3 bacterium CG10_big_fil_rev_8_21_14_0_10_32_10</name>
    <dbReference type="NCBI Taxonomy" id="1975090"/>
    <lineage>
        <taxon>Bacteria</taxon>
        <taxon>Katanobacteria</taxon>
    </lineage>
</organism>
<dbReference type="Proteomes" id="UP000230214">
    <property type="component" value="Unassembled WGS sequence"/>
</dbReference>
<evidence type="ECO:0000256" key="1">
    <source>
        <dbReference type="ARBA" id="ARBA00022490"/>
    </source>
</evidence>
<name>A0A2H0RB11_UNCKA</name>
<evidence type="ECO:0000313" key="7">
    <source>
        <dbReference type="EMBL" id="PIR43667.1"/>
    </source>
</evidence>
<keyword evidence="3 5" id="KW-0540">Nuclease</keyword>
<gene>
    <name evidence="7" type="ORF">COV24_01260</name>
</gene>
<keyword evidence="2 5" id="KW-0690">Ribosome biogenesis</keyword>
<dbReference type="InterPro" id="IPR012337">
    <property type="entry name" value="RNaseH-like_sf"/>
</dbReference>
<dbReference type="AlphaFoldDB" id="A0A2H0RB11"/>
<dbReference type="Gene3D" id="3.30.420.140">
    <property type="entry name" value="YqgF/RNase H-like domain"/>
    <property type="match status" value="1"/>
</dbReference>
<evidence type="ECO:0000256" key="5">
    <source>
        <dbReference type="HAMAP-Rule" id="MF_00651"/>
    </source>
</evidence>
<dbReference type="InterPro" id="IPR005227">
    <property type="entry name" value="YqgF"/>
</dbReference>
<dbReference type="PANTHER" id="PTHR33317">
    <property type="entry name" value="POLYNUCLEOTIDYL TRANSFERASE, RIBONUCLEASE H-LIKE SUPERFAMILY PROTEIN"/>
    <property type="match status" value="1"/>
</dbReference>
<dbReference type="NCBIfam" id="TIGR00250">
    <property type="entry name" value="RNAse_H_YqgF"/>
    <property type="match status" value="1"/>
</dbReference>
<proteinExistence type="inferred from homology"/>
<comment type="subcellular location">
    <subcellularLocation>
        <location evidence="5">Cytoplasm</location>
    </subcellularLocation>
</comment>
<dbReference type="GO" id="GO:0016788">
    <property type="term" value="F:hydrolase activity, acting on ester bonds"/>
    <property type="evidence" value="ECO:0007669"/>
    <property type="project" value="UniProtKB-UniRule"/>
</dbReference>
<dbReference type="InterPro" id="IPR006641">
    <property type="entry name" value="YqgF/RNaseH-like_dom"/>
</dbReference>
<sequence>MLIYKQKVNNMRLLGIDYGTVTTGFAIGENSAILPLGFLRTKDQHTLKEHIKKIIEAERIDKIILGVPKHNNPVQQQKIENFTEVLKKEVNISVELIDESNTSKESFREEFTKHSNIKKIRKIIHAKSAEKILERYFLENKKS</sequence>
<keyword evidence="4 5" id="KW-0378">Hydrolase</keyword>
<comment type="caution">
    <text evidence="7">The sequence shown here is derived from an EMBL/GenBank/DDBJ whole genome shotgun (WGS) entry which is preliminary data.</text>
</comment>
<accession>A0A2H0RB11</accession>
<dbReference type="EC" id="3.1.-.-" evidence="5"/>
<keyword evidence="1 5" id="KW-0963">Cytoplasm</keyword>
<dbReference type="HAMAP" id="MF_00651">
    <property type="entry name" value="Nuclease_YqgF"/>
    <property type="match status" value="1"/>
</dbReference>
<dbReference type="EMBL" id="PCXU01000013">
    <property type="protein sequence ID" value="PIR43667.1"/>
    <property type="molecule type" value="Genomic_DNA"/>
</dbReference>
<evidence type="ECO:0000256" key="4">
    <source>
        <dbReference type="ARBA" id="ARBA00022801"/>
    </source>
</evidence>
<comment type="function">
    <text evidence="5">Could be a nuclease involved in processing of the 5'-end of pre-16S rRNA.</text>
</comment>
<dbReference type="GO" id="GO:0000967">
    <property type="term" value="P:rRNA 5'-end processing"/>
    <property type="evidence" value="ECO:0007669"/>
    <property type="project" value="UniProtKB-UniRule"/>
</dbReference>
<dbReference type="SUPFAM" id="SSF53098">
    <property type="entry name" value="Ribonuclease H-like"/>
    <property type="match status" value="1"/>
</dbReference>
<evidence type="ECO:0000256" key="2">
    <source>
        <dbReference type="ARBA" id="ARBA00022517"/>
    </source>
</evidence>
<evidence type="ECO:0000313" key="8">
    <source>
        <dbReference type="Proteomes" id="UP000230214"/>
    </source>
</evidence>
<dbReference type="GO" id="GO:0005737">
    <property type="term" value="C:cytoplasm"/>
    <property type="evidence" value="ECO:0007669"/>
    <property type="project" value="UniProtKB-SubCell"/>
</dbReference>
<dbReference type="PANTHER" id="PTHR33317:SF4">
    <property type="entry name" value="POLYNUCLEOTIDYL TRANSFERASE, RIBONUCLEASE H-LIKE SUPERFAMILY PROTEIN"/>
    <property type="match status" value="1"/>
</dbReference>
<reference evidence="7 8" key="1">
    <citation type="submission" date="2017-09" db="EMBL/GenBank/DDBJ databases">
        <title>Depth-based differentiation of microbial function through sediment-hosted aquifers and enrichment of novel symbionts in the deep terrestrial subsurface.</title>
        <authorList>
            <person name="Probst A.J."/>
            <person name="Ladd B."/>
            <person name="Jarett J.K."/>
            <person name="Geller-Mcgrath D.E."/>
            <person name="Sieber C.M."/>
            <person name="Emerson J.B."/>
            <person name="Anantharaman K."/>
            <person name="Thomas B.C."/>
            <person name="Malmstrom R."/>
            <person name="Stieglmeier M."/>
            <person name="Klingl A."/>
            <person name="Woyke T."/>
            <person name="Ryan C.M."/>
            <person name="Banfield J.F."/>
        </authorList>
    </citation>
    <scope>NUCLEOTIDE SEQUENCE [LARGE SCALE GENOMIC DNA]</scope>
    <source>
        <strain evidence="7">CG10_big_fil_rev_8_21_14_0_10_32_10</strain>
    </source>
</reference>
<evidence type="ECO:0000256" key="3">
    <source>
        <dbReference type="ARBA" id="ARBA00022722"/>
    </source>
</evidence>